<feature type="signal peptide" evidence="2">
    <location>
        <begin position="1"/>
        <end position="28"/>
    </location>
</feature>
<reference evidence="3 4" key="1">
    <citation type="submission" date="2013-08" db="EMBL/GenBank/DDBJ databases">
        <title>Lactobacillus wasatchii sp. WDC04, a late gas producing bacteria isolated from aged chedder cheese.</title>
        <authorList>
            <person name="Oberg C.J."/>
            <person name="Culumber M."/>
            <person name="McMahon D.J."/>
            <person name="Broadbent J.R."/>
            <person name="Oberg T.S."/>
            <person name="Ortaki F."/>
        </authorList>
    </citation>
    <scope>NUCLEOTIDE SEQUENCE [LARGE SCALE GENOMIC DNA]</scope>
    <source>
        <strain evidence="3 4">WDC04</strain>
    </source>
</reference>
<keyword evidence="4" id="KW-1185">Reference proteome</keyword>
<name>A0A0D1A6N1_9LACO</name>
<proteinExistence type="predicted"/>
<keyword evidence="2" id="KW-0732">Signal</keyword>
<feature type="compositionally biased region" description="Low complexity" evidence="1">
    <location>
        <begin position="145"/>
        <end position="170"/>
    </location>
</feature>
<dbReference type="Proteomes" id="UP000032279">
    <property type="component" value="Unassembled WGS sequence"/>
</dbReference>
<evidence type="ECO:0000313" key="4">
    <source>
        <dbReference type="Proteomes" id="UP000032279"/>
    </source>
</evidence>
<protein>
    <recommendedName>
        <fullName evidence="5">WxL domain-containing protein</fullName>
    </recommendedName>
</protein>
<evidence type="ECO:0008006" key="5">
    <source>
        <dbReference type="Google" id="ProtNLM"/>
    </source>
</evidence>
<gene>
    <name evidence="3" type="ORF">WDC_1059</name>
</gene>
<dbReference type="AlphaFoldDB" id="A0A0D1A6N1"/>
<comment type="caution">
    <text evidence="3">The sequence shown here is derived from an EMBL/GenBank/DDBJ whole genome shotgun (WGS) entry which is preliminary data.</text>
</comment>
<organism evidence="3 4">
    <name type="scientific">Paucilactobacillus wasatchensis</name>
    <dbReference type="NCBI Taxonomy" id="1335616"/>
    <lineage>
        <taxon>Bacteria</taxon>
        <taxon>Bacillati</taxon>
        <taxon>Bacillota</taxon>
        <taxon>Bacilli</taxon>
        <taxon>Lactobacillales</taxon>
        <taxon>Lactobacillaceae</taxon>
        <taxon>Paucilactobacillus</taxon>
    </lineage>
</organism>
<accession>A0A0D1A6N1</accession>
<evidence type="ECO:0000256" key="2">
    <source>
        <dbReference type="SAM" id="SignalP"/>
    </source>
</evidence>
<dbReference type="EMBL" id="AWTT01000022">
    <property type="protein sequence ID" value="KIS03367.1"/>
    <property type="molecule type" value="Genomic_DNA"/>
</dbReference>
<feature type="region of interest" description="Disordered" evidence="1">
    <location>
        <begin position="145"/>
        <end position="178"/>
    </location>
</feature>
<dbReference type="RefSeq" id="WP_052497803.1">
    <property type="nucleotide sequence ID" value="NZ_AWTT01000022.1"/>
</dbReference>
<evidence type="ECO:0000256" key="1">
    <source>
        <dbReference type="SAM" id="MobiDB-lite"/>
    </source>
</evidence>
<dbReference type="STRING" id="1335616.WDC_1059"/>
<feature type="chain" id="PRO_5002227115" description="WxL domain-containing protein" evidence="2">
    <location>
        <begin position="29"/>
        <end position="454"/>
    </location>
</feature>
<evidence type="ECO:0000313" key="3">
    <source>
        <dbReference type="EMBL" id="KIS03367.1"/>
    </source>
</evidence>
<dbReference type="OrthoDB" id="2289274at2"/>
<dbReference type="PATRIC" id="fig|1335616.4.peg.1064"/>
<sequence>MRKIRYLLTIVGALVLLIGSFTPLISHAAEETQPTLSLSSNNNTVNVDDAQTITLKTHNLPATSVVTIAIPTGIEVNQDKLNNDLSSDEVEAVVTDNQVELKFSSATDKTINLPVTVTAAGNYQLQAKLAGTEVTSNTLAISGQATDEATAESESQSSASSDSAAVTATTPQTKASLPSTRSDFTVLSDQTSPTGSLTYAYFYNSGKGLTITGTIKSAAKQTLYVGYSVAEVGQTGTEKSLQTIAAAGGSTLQKYSITVPASAFPTFNDTNYGKIFSFRLIFRDTPFGGTTNISRPIILRLVYVKGELAMTAPSEISFGTNLAADFTTKPTIMGSVVSGNALSVIDTRQFGVTLPYKNGWAVTASLGSQMTGVTNKKTLTDSLHYINNGTDYTLGSAAVPVYILANAVLGTTDISKTWNASNGLAFEPQVGQPQAGETYKGVVQWNLQETPGNN</sequence>